<comment type="caution">
    <text evidence="2">The sequence shown here is derived from an EMBL/GenBank/DDBJ whole genome shotgun (WGS) entry which is preliminary data.</text>
</comment>
<feature type="compositionally biased region" description="Polar residues" evidence="1">
    <location>
        <begin position="16"/>
        <end position="41"/>
    </location>
</feature>
<evidence type="ECO:0000256" key="1">
    <source>
        <dbReference type="SAM" id="MobiDB-lite"/>
    </source>
</evidence>
<feature type="compositionally biased region" description="Polar residues" evidence="1">
    <location>
        <begin position="353"/>
        <end position="364"/>
    </location>
</feature>
<dbReference type="OrthoDB" id="2290389at2759"/>
<accession>A0A1X2G3S8</accession>
<dbReference type="EMBL" id="MCGT01000051">
    <property type="protein sequence ID" value="ORX44031.1"/>
    <property type="molecule type" value="Genomic_DNA"/>
</dbReference>
<keyword evidence="3" id="KW-1185">Reference proteome</keyword>
<feature type="compositionally biased region" description="Basic and acidic residues" evidence="1">
    <location>
        <begin position="606"/>
        <end position="615"/>
    </location>
</feature>
<sequence length="652" mass="72037">MNYLHSPSRLADLPVTSPTIMTSPSFSLQPYGDQYQSLTNESPPPNFDDLRTPVHHRRSDWLTRRSHESPGRLYANPSDALSPLRHEQKPPASPSTERTSAWVEQTQQQSHHPSPLPSHCNFDDTHEDQENITTPAQVSHWADLPKPKSPRAYESPIADKKLSPFDVKLPAPPPPRKPLEWVQNTASPPHLTHPSPKSATSPVSLAVSTTSSLPPLSVTTAKLLARSPLRRPSLSQAPVPASSPLRTTTVSPHLVNPPTSPLLHPTTPHDEDDLEKPAPMTRSPMTVSLPSSSHQETEPQSSPAAYRSPVYSSSSYSPTEMKLVAAKQASPVTVVCSKSTPVSSPLASSSTTIHPSRSVTTAATSPLLYVSTRSPVRRSSPPPDPPLSVHRPLPSSQPLPTRPPSSSRPSSSSQPVMRMSRLSTQSSSSAQRRPMATPVYRHPRPARSHSPAVRPTSSMPLVRSAGLPHYMQTTESYVNRVQSTLEDKPSQRPRSRAGSVTRRAPVPHIRSTTKINASDEIRNEMAPEDDYVPLAARVKLFEKELGNRSNAPSTSYHMMITKPKSPNLLTRARSLSSSHRHAHAQLEQQQPEPSRFKRPSQAMEESTAKRMRPNEQRAPLQTKPFHFNTTDRAARYQHLFQAKLNHWKAKEK</sequence>
<gene>
    <name evidence="2" type="ORF">DM01DRAFT_1411471</name>
</gene>
<feature type="compositionally biased region" description="Polar residues" evidence="1">
    <location>
        <begin position="283"/>
        <end position="300"/>
    </location>
</feature>
<dbReference type="Proteomes" id="UP000242146">
    <property type="component" value="Unassembled WGS sequence"/>
</dbReference>
<feature type="region of interest" description="Disordered" evidence="1">
    <location>
        <begin position="1"/>
        <end position="212"/>
    </location>
</feature>
<proteinExistence type="predicted"/>
<feature type="compositionally biased region" description="Low complexity" evidence="1">
    <location>
        <begin position="198"/>
        <end position="212"/>
    </location>
</feature>
<feature type="compositionally biased region" description="Low complexity" evidence="1">
    <location>
        <begin position="404"/>
        <end position="433"/>
    </location>
</feature>
<evidence type="ECO:0000313" key="3">
    <source>
        <dbReference type="Proteomes" id="UP000242146"/>
    </source>
</evidence>
<organism evidence="2 3">
    <name type="scientific">Hesseltinella vesiculosa</name>
    <dbReference type="NCBI Taxonomy" id="101127"/>
    <lineage>
        <taxon>Eukaryota</taxon>
        <taxon>Fungi</taxon>
        <taxon>Fungi incertae sedis</taxon>
        <taxon>Mucoromycota</taxon>
        <taxon>Mucoromycotina</taxon>
        <taxon>Mucoromycetes</taxon>
        <taxon>Mucorales</taxon>
        <taxon>Cunninghamellaceae</taxon>
        <taxon>Hesseltinella</taxon>
    </lineage>
</organism>
<reference evidence="2 3" key="1">
    <citation type="submission" date="2016-07" db="EMBL/GenBank/DDBJ databases">
        <title>Pervasive Adenine N6-methylation of Active Genes in Fungi.</title>
        <authorList>
            <consortium name="DOE Joint Genome Institute"/>
            <person name="Mondo S.J."/>
            <person name="Dannebaum R.O."/>
            <person name="Kuo R.C."/>
            <person name="Labutti K."/>
            <person name="Haridas S."/>
            <person name="Kuo A."/>
            <person name="Salamov A."/>
            <person name="Ahrendt S.R."/>
            <person name="Lipzen A."/>
            <person name="Sullivan W."/>
            <person name="Andreopoulos W.B."/>
            <person name="Clum A."/>
            <person name="Lindquist E."/>
            <person name="Daum C."/>
            <person name="Ramamoorthy G.K."/>
            <person name="Gryganskyi A."/>
            <person name="Culley D."/>
            <person name="Magnuson J.K."/>
            <person name="James T.Y."/>
            <person name="O'Malley M.A."/>
            <person name="Stajich J.E."/>
            <person name="Spatafora J.W."/>
            <person name="Visel A."/>
            <person name="Grigoriev I.V."/>
        </authorList>
    </citation>
    <scope>NUCLEOTIDE SEQUENCE [LARGE SCALE GENOMIC DNA]</scope>
    <source>
        <strain evidence="2 3">NRRL 3301</strain>
    </source>
</reference>
<protein>
    <submittedName>
        <fullName evidence="2">Uncharacterized protein</fullName>
    </submittedName>
</protein>
<evidence type="ECO:0000313" key="2">
    <source>
        <dbReference type="EMBL" id="ORX44031.1"/>
    </source>
</evidence>
<feature type="compositionally biased region" description="Low complexity" evidence="1">
    <location>
        <begin position="301"/>
        <end position="318"/>
    </location>
</feature>
<feature type="region of interest" description="Disordered" evidence="1">
    <location>
        <begin position="573"/>
        <end position="625"/>
    </location>
</feature>
<feature type="region of interest" description="Disordered" evidence="1">
    <location>
        <begin position="229"/>
        <end position="460"/>
    </location>
</feature>
<feature type="compositionally biased region" description="Basic and acidic residues" evidence="1">
    <location>
        <begin position="59"/>
        <end position="70"/>
    </location>
</feature>
<feature type="compositionally biased region" description="Low complexity" evidence="1">
    <location>
        <begin position="337"/>
        <end position="352"/>
    </location>
</feature>
<dbReference type="AlphaFoldDB" id="A0A1X2G3S8"/>
<name>A0A1X2G3S8_9FUNG</name>
<feature type="region of interest" description="Disordered" evidence="1">
    <location>
        <begin position="483"/>
        <end position="503"/>
    </location>
</feature>
<feature type="compositionally biased region" description="Polar residues" evidence="1">
    <location>
        <begin position="94"/>
        <end position="112"/>
    </location>
</feature>
<feature type="compositionally biased region" description="Low complexity" evidence="1">
    <location>
        <begin position="229"/>
        <end position="238"/>
    </location>
</feature>